<evidence type="ECO:0000256" key="2">
    <source>
        <dbReference type="ARBA" id="ARBA00011152"/>
    </source>
</evidence>
<dbReference type="InterPro" id="IPR017926">
    <property type="entry name" value="GATASE"/>
</dbReference>
<reference evidence="13 14" key="1">
    <citation type="submission" date="2011-11" db="EMBL/GenBank/DDBJ databases">
        <title>The Genome Sequence of Dialister succinatiphilus YIT 11850.</title>
        <authorList>
            <consortium name="The Broad Institute Genome Sequencing Platform"/>
            <person name="Earl A."/>
            <person name="Ward D."/>
            <person name="Feldgarden M."/>
            <person name="Gevers D."/>
            <person name="Morotomi M."/>
            <person name="Young S.K."/>
            <person name="Zeng Q."/>
            <person name="Gargeya S."/>
            <person name="Fitzgerald M."/>
            <person name="Haas B."/>
            <person name="Abouelleil A."/>
            <person name="Alvarado L."/>
            <person name="Arachchi H.M."/>
            <person name="Berlin A."/>
            <person name="Brown A."/>
            <person name="Chapman S.B."/>
            <person name="Dunbar C."/>
            <person name="Gearin G."/>
            <person name="Goldberg J."/>
            <person name="Griggs A."/>
            <person name="Gujja S."/>
            <person name="Heiman D."/>
            <person name="Howarth C."/>
            <person name="Lui A."/>
            <person name="MacDonald P.J.P."/>
            <person name="Montmayeur A."/>
            <person name="Murphy C."/>
            <person name="Neiman D."/>
            <person name="Pearson M."/>
            <person name="Priest M."/>
            <person name="Roberts A."/>
            <person name="Saif S."/>
            <person name="Shea T."/>
            <person name="Sisk P."/>
            <person name="Stolte C."/>
            <person name="Sykes S."/>
            <person name="Wortman J."/>
            <person name="Nusbaum C."/>
            <person name="Birren B."/>
        </authorList>
    </citation>
    <scope>NUCLEOTIDE SEQUENCE [LARGE SCALE GENOMIC DNA]</scope>
    <source>
        <strain evidence="13 14">YIT 11850</strain>
    </source>
</reference>
<keyword evidence="10" id="KW-0963">Cytoplasm</keyword>
<evidence type="ECO:0000256" key="3">
    <source>
        <dbReference type="ARBA" id="ARBA00022605"/>
    </source>
</evidence>
<dbReference type="CDD" id="cd01748">
    <property type="entry name" value="GATase1_IGP_Synthase"/>
    <property type="match status" value="1"/>
</dbReference>
<evidence type="ECO:0000256" key="1">
    <source>
        <dbReference type="ARBA" id="ARBA00005091"/>
    </source>
</evidence>
<keyword evidence="4 10" id="KW-0378">Hydrolase</keyword>
<comment type="subunit">
    <text evidence="2 10">Heterodimer of HisH and HisF.</text>
</comment>
<dbReference type="GO" id="GO:0004359">
    <property type="term" value="F:glutaminase activity"/>
    <property type="evidence" value="ECO:0007669"/>
    <property type="project" value="UniProtKB-EC"/>
</dbReference>
<dbReference type="Pfam" id="PF00117">
    <property type="entry name" value="GATase"/>
    <property type="match status" value="1"/>
</dbReference>
<keyword evidence="6 10" id="KW-0368">Histidine biosynthesis</keyword>
<dbReference type="SUPFAM" id="SSF52317">
    <property type="entry name" value="Class I glutamine amidotransferase-like"/>
    <property type="match status" value="1"/>
</dbReference>
<accession>H1D202</accession>
<keyword evidence="7 10" id="KW-0456">Lyase</keyword>
<dbReference type="EMBL" id="ADLT01000052">
    <property type="protein sequence ID" value="EHO62515.1"/>
    <property type="molecule type" value="Genomic_DNA"/>
</dbReference>
<keyword evidence="3 10" id="KW-0028">Amino-acid biosynthesis</keyword>
<feature type="active site" evidence="10 11">
    <location>
        <position position="185"/>
    </location>
</feature>
<evidence type="ECO:0000256" key="8">
    <source>
        <dbReference type="ARBA" id="ARBA00047838"/>
    </source>
</evidence>
<evidence type="ECO:0000256" key="5">
    <source>
        <dbReference type="ARBA" id="ARBA00022962"/>
    </source>
</evidence>
<evidence type="ECO:0000256" key="7">
    <source>
        <dbReference type="ARBA" id="ARBA00023239"/>
    </source>
</evidence>
<dbReference type="UniPathway" id="UPA00031">
    <property type="reaction ID" value="UER00010"/>
</dbReference>
<dbReference type="NCBIfam" id="TIGR01855">
    <property type="entry name" value="IMP_synth_hisH"/>
    <property type="match status" value="1"/>
</dbReference>
<comment type="function">
    <text evidence="10">IGPS catalyzes the conversion of PRFAR and glutamine to IGP, AICAR and glutamate. The HisH subunit catalyzes the hydrolysis of glutamine to glutamate and ammonia as part of the synthesis of IGP and AICAR. The resulting ammonia molecule is channeled to the active site of HisF.</text>
</comment>
<comment type="subcellular location">
    <subcellularLocation>
        <location evidence="10">Cytoplasm</location>
    </subcellularLocation>
</comment>
<protein>
    <recommendedName>
        <fullName evidence="10">Imidazole glycerol phosphate synthase subunit HisH</fullName>
        <ecNumber evidence="10">4.3.2.10</ecNumber>
    </recommendedName>
    <alternativeName>
        <fullName evidence="10">IGP synthase glutaminase subunit</fullName>
        <ecNumber evidence="10">3.5.1.2</ecNumber>
    </alternativeName>
    <alternativeName>
        <fullName evidence="10">IGP synthase subunit HisH</fullName>
    </alternativeName>
    <alternativeName>
        <fullName evidence="10">ImGP synthase subunit HisH</fullName>
        <shortName evidence="10">IGPS subunit HisH</shortName>
    </alternativeName>
</protein>
<comment type="catalytic activity">
    <reaction evidence="8 10">
        <text>5-[(5-phospho-1-deoxy-D-ribulos-1-ylimino)methylamino]-1-(5-phospho-beta-D-ribosyl)imidazole-4-carboxamide + L-glutamine = D-erythro-1-(imidazol-4-yl)glycerol 3-phosphate + 5-amino-1-(5-phospho-beta-D-ribosyl)imidazole-4-carboxamide + L-glutamate + H(+)</text>
        <dbReference type="Rhea" id="RHEA:24793"/>
        <dbReference type="ChEBI" id="CHEBI:15378"/>
        <dbReference type="ChEBI" id="CHEBI:29985"/>
        <dbReference type="ChEBI" id="CHEBI:58278"/>
        <dbReference type="ChEBI" id="CHEBI:58359"/>
        <dbReference type="ChEBI" id="CHEBI:58475"/>
        <dbReference type="ChEBI" id="CHEBI:58525"/>
        <dbReference type="EC" id="4.3.2.10"/>
    </reaction>
</comment>
<dbReference type="GO" id="GO:0005737">
    <property type="term" value="C:cytoplasm"/>
    <property type="evidence" value="ECO:0007669"/>
    <property type="project" value="UniProtKB-SubCell"/>
</dbReference>
<evidence type="ECO:0000256" key="11">
    <source>
        <dbReference type="PIRSR" id="PIRSR000495-1"/>
    </source>
</evidence>
<evidence type="ECO:0000259" key="12">
    <source>
        <dbReference type="Pfam" id="PF00117"/>
    </source>
</evidence>
<evidence type="ECO:0000256" key="6">
    <source>
        <dbReference type="ARBA" id="ARBA00023102"/>
    </source>
</evidence>
<dbReference type="EC" id="4.3.2.10" evidence="10"/>
<dbReference type="OrthoDB" id="9807137at2"/>
<dbReference type="GO" id="GO:0016829">
    <property type="term" value="F:lyase activity"/>
    <property type="evidence" value="ECO:0007669"/>
    <property type="project" value="UniProtKB-KW"/>
</dbReference>
<evidence type="ECO:0000313" key="14">
    <source>
        <dbReference type="Proteomes" id="UP000003277"/>
    </source>
</evidence>
<gene>
    <name evidence="10" type="primary">hisH</name>
    <name evidence="13" type="ORF">HMPREF9453_01640</name>
</gene>
<dbReference type="PANTHER" id="PTHR42701">
    <property type="entry name" value="IMIDAZOLE GLYCEROL PHOSPHATE SYNTHASE SUBUNIT HISH"/>
    <property type="match status" value="1"/>
</dbReference>
<dbReference type="PROSITE" id="PS51273">
    <property type="entry name" value="GATASE_TYPE_1"/>
    <property type="match status" value="1"/>
</dbReference>
<dbReference type="InterPro" id="IPR029062">
    <property type="entry name" value="Class_I_gatase-like"/>
</dbReference>
<dbReference type="STRING" id="742743.HMPREF9453_01640"/>
<comment type="caution">
    <text evidence="13">The sequence shown here is derived from an EMBL/GenBank/DDBJ whole genome shotgun (WGS) entry which is preliminary data.</text>
</comment>
<feature type="domain" description="Glutamine amidotransferase" evidence="12">
    <location>
        <begin position="5"/>
        <end position="190"/>
    </location>
</feature>
<dbReference type="AlphaFoldDB" id="H1D202"/>
<dbReference type="RefSeq" id="WP_008860134.1">
    <property type="nucleotide sequence ID" value="NZ_JH591188.1"/>
</dbReference>
<dbReference type="PANTHER" id="PTHR42701:SF1">
    <property type="entry name" value="IMIDAZOLE GLYCEROL PHOSPHATE SYNTHASE SUBUNIT HISH"/>
    <property type="match status" value="1"/>
</dbReference>
<dbReference type="HAMAP" id="MF_00278">
    <property type="entry name" value="HisH"/>
    <property type="match status" value="1"/>
</dbReference>
<comment type="pathway">
    <text evidence="1 10">Amino-acid biosynthesis; L-histidine biosynthesis; L-histidine from 5-phospho-alpha-D-ribose 1-diphosphate: step 5/9.</text>
</comment>
<dbReference type="HOGENOM" id="CLU_071837_2_2_9"/>
<dbReference type="PATRIC" id="fig|742743.3.peg.1674"/>
<keyword evidence="13" id="KW-0808">Transferase</keyword>
<evidence type="ECO:0000256" key="4">
    <source>
        <dbReference type="ARBA" id="ARBA00022801"/>
    </source>
</evidence>
<sequence length="204" mass="22281">MKTAIIDYDAGNLANVVRAAERAGLSVEVTRNPEVIRSAKSLILPGVGAMKDAMEHLDGYGLSGLIREEVKNGKKLAGICLGMQALYEVSEENGHIPALGLLPGRIVHFPEGKLKVPHMGWNELVIHRPHEVLEGLPLHSYVYFVHSYYKTPGDTEDVIASADYGVTVPAVVGKDNVLGFQFHPEKSGSVGMAIWDRLAKWLMK</sequence>
<evidence type="ECO:0000256" key="9">
    <source>
        <dbReference type="ARBA" id="ARBA00049534"/>
    </source>
</evidence>
<evidence type="ECO:0000313" key="13">
    <source>
        <dbReference type="EMBL" id="EHO62515.1"/>
    </source>
</evidence>
<proteinExistence type="inferred from homology"/>
<dbReference type="GO" id="GO:0000107">
    <property type="term" value="F:imidazoleglycerol-phosphate synthase activity"/>
    <property type="evidence" value="ECO:0007669"/>
    <property type="project" value="UniProtKB-UniRule"/>
</dbReference>
<dbReference type="EC" id="3.5.1.2" evidence="10"/>
<dbReference type="PIRSF" id="PIRSF000495">
    <property type="entry name" value="Amidotransf_hisH"/>
    <property type="match status" value="1"/>
</dbReference>
<organism evidence="13 14">
    <name type="scientific">Dialister succinatiphilus YIT 11850</name>
    <dbReference type="NCBI Taxonomy" id="742743"/>
    <lineage>
        <taxon>Bacteria</taxon>
        <taxon>Bacillati</taxon>
        <taxon>Bacillota</taxon>
        <taxon>Negativicutes</taxon>
        <taxon>Veillonellales</taxon>
        <taxon>Veillonellaceae</taxon>
        <taxon>Dialister</taxon>
    </lineage>
</organism>
<dbReference type="Gene3D" id="3.40.50.880">
    <property type="match status" value="1"/>
</dbReference>
<dbReference type="eggNOG" id="COG0118">
    <property type="taxonomic scope" value="Bacteria"/>
</dbReference>
<comment type="catalytic activity">
    <reaction evidence="9 10">
        <text>L-glutamine + H2O = L-glutamate + NH4(+)</text>
        <dbReference type="Rhea" id="RHEA:15889"/>
        <dbReference type="ChEBI" id="CHEBI:15377"/>
        <dbReference type="ChEBI" id="CHEBI:28938"/>
        <dbReference type="ChEBI" id="CHEBI:29985"/>
        <dbReference type="ChEBI" id="CHEBI:58359"/>
        <dbReference type="EC" id="3.5.1.2"/>
    </reaction>
</comment>
<dbReference type="GO" id="GO:0000105">
    <property type="term" value="P:L-histidine biosynthetic process"/>
    <property type="evidence" value="ECO:0007669"/>
    <property type="project" value="UniProtKB-UniRule"/>
</dbReference>
<keyword evidence="5 10" id="KW-0315">Glutamine amidotransferase</keyword>
<name>H1D202_9FIRM</name>
<feature type="active site" evidence="10 11">
    <location>
        <position position="183"/>
    </location>
</feature>
<dbReference type="Proteomes" id="UP000003277">
    <property type="component" value="Unassembled WGS sequence"/>
</dbReference>
<keyword evidence="14" id="KW-1185">Reference proteome</keyword>
<dbReference type="InterPro" id="IPR010139">
    <property type="entry name" value="Imidazole-glycPsynth_HisH"/>
</dbReference>
<feature type="active site" description="Nucleophile" evidence="10 11">
    <location>
        <position position="80"/>
    </location>
</feature>
<evidence type="ECO:0000256" key="10">
    <source>
        <dbReference type="HAMAP-Rule" id="MF_00278"/>
    </source>
</evidence>